<comment type="caution">
    <text evidence="1">The sequence shown here is derived from an EMBL/GenBank/DDBJ whole genome shotgun (WGS) entry which is preliminary data.</text>
</comment>
<accession>A0ABV3G2F7</accession>
<dbReference type="EMBL" id="JBFAKC010000017">
    <property type="protein sequence ID" value="MEV0711878.1"/>
    <property type="molecule type" value="Genomic_DNA"/>
</dbReference>
<reference evidence="1 2" key="1">
    <citation type="submission" date="2024-06" db="EMBL/GenBank/DDBJ databases">
        <title>The Natural Products Discovery Center: Release of the First 8490 Sequenced Strains for Exploring Actinobacteria Biosynthetic Diversity.</title>
        <authorList>
            <person name="Kalkreuter E."/>
            <person name="Kautsar S.A."/>
            <person name="Yang D."/>
            <person name="Bader C.D."/>
            <person name="Teijaro C.N."/>
            <person name="Fluegel L."/>
            <person name="Davis C.M."/>
            <person name="Simpson J.R."/>
            <person name="Lauterbach L."/>
            <person name="Steele A.D."/>
            <person name="Gui C."/>
            <person name="Meng S."/>
            <person name="Li G."/>
            <person name="Viehrig K."/>
            <person name="Ye F."/>
            <person name="Su P."/>
            <person name="Kiefer A.F."/>
            <person name="Nichols A."/>
            <person name="Cepeda A.J."/>
            <person name="Yan W."/>
            <person name="Fan B."/>
            <person name="Jiang Y."/>
            <person name="Adhikari A."/>
            <person name="Zheng C.-J."/>
            <person name="Schuster L."/>
            <person name="Cowan T.M."/>
            <person name="Smanski M.J."/>
            <person name="Chevrette M.G."/>
            <person name="De Carvalho L.P.S."/>
            <person name="Shen B."/>
        </authorList>
    </citation>
    <scope>NUCLEOTIDE SEQUENCE [LARGE SCALE GENOMIC DNA]</scope>
    <source>
        <strain evidence="1 2">NPDC050403</strain>
    </source>
</reference>
<sequence length="89" mass="9641">MDAAEFLRLDGYGVSSARRLEFGNVGHWHAPQEGEIAGAVAVEIDPGDGSSVVVFVQAPHRRDVPDDFHPNDQVCLVIPDMIAELLDSD</sequence>
<evidence type="ECO:0000313" key="1">
    <source>
        <dbReference type="EMBL" id="MEV0711878.1"/>
    </source>
</evidence>
<dbReference type="Proteomes" id="UP001551695">
    <property type="component" value="Unassembled WGS sequence"/>
</dbReference>
<evidence type="ECO:0000313" key="2">
    <source>
        <dbReference type="Proteomes" id="UP001551695"/>
    </source>
</evidence>
<gene>
    <name evidence="1" type="ORF">AB0I48_30395</name>
</gene>
<protein>
    <submittedName>
        <fullName evidence="1">Uncharacterized protein</fullName>
    </submittedName>
</protein>
<proteinExistence type="predicted"/>
<dbReference type="RefSeq" id="WP_357788575.1">
    <property type="nucleotide sequence ID" value="NZ_JBFAKC010000017.1"/>
</dbReference>
<name>A0ABV3G2F7_9NOCA</name>
<organism evidence="1 2">
    <name type="scientific">Nocardia aurea</name>
    <dbReference type="NCBI Taxonomy" id="2144174"/>
    <lineage>
        <taxon>Bacteria</taxon>
        <taxon>Bacillati</taxon>
        <taxon>Actinomycetota</taxon>
        <taxon>Actinomycetes</taxon>
        <taxon>Mycobacteriales</taxon>
        <taxon>Nocardiaceae</taxon>
        <taxon>Nocardia</taxon>
    </lineage>
</organism>
<keyword evidence="2" id="KW-1185">Reference proteome</keyword>